<evidence type="ECO:0000313" key="2">
    <source>
        <dbReference type="WBParaSite" id="EN70_6526"/>
    </source>
</evidence>
<dbReference type="Proteomes" id="UP000095285">
    <property type="component" value="Unassembled WGS sequence"/>
</dbReference>
<organism evidence="1 2">
    <name type="scientific">Loa loa</name>
    <name type="common">Eye worm</name>
    <name type="synonym">Filaria loa</name>
    <dbReference type="NCBI Taxonomy" id="7209"/>
    <lineage>
        <taxon>Eukaryota</taxon>
        <taxon>Metazoa</taxon>
        <taxon>Ecdysozoa</taxon>
        <taxon>Nematoda</taxon>
        <taxon>Chromadorea</taxon>
        <taxon>Rhabditida</taxon>
        <taxon>Spirurina</taxon>
        <taxon>Spiruromorpha</taxon>
        <taxon>Filarioidea</taxon>
        <taxon>Onchocercidae</taxon>
        <taxon>Loa</taxon>
    </lineage>
</organism>
<dbReference type="eggNOG" id="ENOG502SE4H">
    <property type="taxonomic scope" value="Eukaryota"/>
</dbReference>
<reference evidence="2" key="2">
    <citation type="submission" date="2016-11" db="UniProtKB">
        <authorList>
            <consortium name="WormBaseParasite"/>
        </authorList>
    </citation>
    <scope>IDENTIFICATION</scope>
</reference>
<protein>
    <submittedName>
        <fullName evidence="2">NADH-ubiquinone oxidoreductase B17 subunit</fullName>
    </submittedName>
</protein>
<evidence type="ECO:0000313" key="1">
    <source>
        <dbReference type="Proteomes" id="UP000095285"/>
    </source>
</evidence>
<sequence>MLNKLVREAKWWGETFVGLAKVIASPNAPIPAADIHPRQPAIPSTPAEGFRAFPFRWWWKLCPFNRNIVLWMSILIPIYIAKFPPEIWKAMLVHQIPEHMSLHKRRGKAQRIQDELYFAKYDPLKEETPSDLAIYPSKDAFFMSVVFMRLNDVSFRKKGSWYLSEEPIVFALMCMDISMYS</sequence>
<dbReference type="AlphaFoldDB" id="A0A1I7VV18"/>
<dbReference type="WBParaSite" id="EN70_6526">
    <property type="protein sequence ID" value="EN70_6526"/>
    <property type="gene ID" value="EN70_6526"/>
</dbReference>
<name>A0A1I7VV18_LOALO</name>
<accession>A0A1I7VV18</accession>
<keyword evidence="1" id="KW-1185">Reference proteome</keyword>
<reference evidence="1" key="1">
    <citation type="submission" date="2012-04" db="EMBL/GenBank/DDBJ databases">
        <title>The Genome Sequence of Loa loa.</title>
        <authorList>
            <consortium name="The Broad Institute Genome Sequencing Platform"/>
            <consortium name="Broad Institute Genome Sequencing Center for Infectious Disease"/>
            <person name="Nutman T.B."/>
            <person name="Fink D.L."/>
            <person name="Russ C."/>
            <person name="Young S."/>
            <person name="Zeng Q."/>
            <person name="Gargeya S."/>
            <person name="Alvarado L."/>
            <person name="Berlin A."/>
            <person name="Chapman S.B."/>
            <person name="Chen Z."/>
            <person name="Freedman E."/>
            <person name="Gellesch M."/>
            <person name="Goldberg J."/>
            <person name="Griggs A."/>
            <person name="Gujja S."/>
            <person name="Heilman E.R."/>
            <person name="Heiman D."/>
            <person name="Howarth C."/>
            <person name="Mehta T."/>
            <person name="Neiman D."/>
            <person name="Pearson M."/>
            <person name="Roberts A."/>
            <person name="Saif S."/>
            <person name="Shea T."/>
            <person name="Shenoy N."/>
            <person name="Sisk P."/>
            <person name="Stolte C."/>
            <person name="Sykes S."/>
            <person name="White J."/>
            <person name="Yandava C."/>
            <person name="Haas B."/>
            <person name="Henn M.R."/>
            <person name="Nusbaum C."/>
            <person name="Birren B."/>
        </authorList>
    </citation>
    <scope>NUCLEOTIDE SEQUENCE [LARGE SCALE GENOMIC DNA]</scope>
</reference>
<proteinExistence type="predicted"/>